<evidence type="ECO:0000256" key="6">
    <source>
        <dbReference type="ARBA" id="ARBA00022695"/>
    </source>
</evidence>
<comment type="pathway">
    <text evidence="1">Cofactor biosynthesis; FAD biosynthesis; FAD from FMN: step 1/1.</text>
</comment>
<evidence type="ECO:0000256" key="12">
    <source>
        <dbReference type="ARBA" id="ARBA00049494"/>
    </source>
</evidence>
<dbReference type="Pfam" id="PF00994">
    <property type="entry name" value="MoCF_biosynth"/>
    <property type="match status" value="1"/>
</dbReference>
<dbReference type="Gene3D" id="3.40.980.10">
    <property type="entry name" value="MoaB/Mog-like domain"/>
    <property type="match status" value="1"/>
</dbReference>
<reference evidence="16" key="1">
    <citation type="submission" date="2023-10" db="EMBL/GenBank/DDBJ databases">
        <authorList>
            <person name="Chen Y."/>
            <person name="Shah S."/>
            <person name="Dougan E. K."/>
            <person name="Thang M."/>
            <person name="Chan C."/>
        </authorList>
    </citation>
    <scope>NUCLEOTIDE SEQUENCE [LARGE SCALE GENOMIC DNA]</scope>
</reference>
<feature type="domain" description="MoaB/Mog" evidence="15">
    <location>
        <begin position="787"/>
        <end position="968"/>
    </location>
</feature>
<dbReference type="InterPro" id="IPR014729">
    <property type="entry name" value="Rossmann-like_a/b/a_fold"/>
</dbReference>
<dbReference type="SUPFAM" id="SSF52402">
    <property type="entry name" value="Adenine nucleotide alpha hydrolases-like"/>
    <property type="match status" value="1"/>
</dbReference>
<keyword evidence="9" id="KW-0067">ATP-binding</keyword>
<keyword evidence="5" id="KW-0808">Transferase</keyword>
<dbReference type="CDD" id="cd00885">
    <property type="entry name" value="cinA"/>
    <property type="match status" value="1"/>
</dbReference>
<sequence>MTSDAFLGSACCCIPRRRFLLLLALAFCAYGVVDAIYWILFRGILGDQPLTPHHACSGHRCLQFLTCAGMRRSSYMWRKVCLTLGSAAFGAVGALGAAYSHPGELRGFGGFLVAVAVLLVIIVSYDGVYTATCGEYPFNVVNDALMWPVPQWPVQNGIKYEVVVYSEVYPVEIVNRLTQLNVWWLYVFFQMAAALFCWYVAQLAFEMADAIHWGVAGMGPTFDMAGWHDLKLQEQEAPRSLPVVGGPRGPREHPERSKSSDGRAGGSPLVKDARRRRFASGPSFYRGDITRTGASIGRGGPLVRPAVAFFWCSRKPEDVLLDSLCADLGAVAGLRGGAGCPSRARQAHPGGRQNLNLRTAMLLSEPEAAAVSLALQDEQAFRLDAPSPPASLGCETAQASESDSDWDREEGDAEGPALPQAARRGPRGEAEDEDALQRTSSTGSSSRLQLHRSHSATFAVSNFAGSPVEQLSRVLAADEEAQARMLQCRGIRDPEFVARLRRSCTLCQRAALLYPRNSELAVSFNGGKDACVVLYLWLASLAAAAGRCQDEQGGAAKAAAADPAAHGAPGDALPPPTASFSSADSARGQTVIFFDSPQEFPEVRSFVAWVVRSLGLHEVKVESSTFKRGMGDLVDDGLRAVVMGQRRGDPWTEKVDVFSPSDQGWPAFMRVNPILEWSYKNVWMFLRAFDLPYCILYDEGYTSVGTVENTVKNPALLRSDGSYAPAHELVDGTLERSGRGAKAQASASSSAKQAQNAEQLDAAAAVFSPTLRAFKSSLKITPPRTAGLIVIGNELLSGKVLDANAHYACGELRSRGVFVKSTEVVPDDIEAIARSVSRMAARCDFVFSSGGLGPTHDDVTMAGIARAFDTELVPDERFRAMLEDHFAASSGAGGSFAAGDLARQVSGERGREAACSKMALFPEGARVEWPADDNPWPLVSMRNVYIFAGNPKTFRCMFQRAARDGRFEGPQRPLSHLLWLDAGEEEVLGELQGTVDAFPFVEIGSYPSTDSAPGRRRLKLSLDSFDAQELQAARLALVSALPPGVLVDEEGAAGRGLPPELPPAAAV</sequence>
<feature type="transmembrane region" description="Helical" evidence="14">
    <location>
        <begin position="20"/>
        <end position="40"/>
    </location>
</feature>
<dbReference type="Gene3D" id="3.40.50.620">
    <property type="entry name" value="HUPs"/>
    <property type="match status" value="1"/>
</dbReference>
<evidence type="ECO:0000256" key="2">
    <source>
        <dbReference type="ARBA" id="ARBA00012393"/>
    </source>
</evidence>
<evidence type="ECO:0000256" key="5">
    <source>
        <dbReference type="ARBA" id="ARBA00022679"/>
    </source>
</evidence>
<dbReference type="SMART" id="SM00852">
    <property type="entry name" value="MoCF_biosynth"/>
    <property type="match status" value="1"/>
</dbReference>
<evidence type="ECO:0000256" key="14">
    <source>
        <dbReference type="SAM" id="Phobius"/>
    </source>
</evidence>
<dbReference type="InterPro" id="IPR001453">
    <property type="entry name" value="MoaB/Mog_dom"/>
</dbReference>
<evidence type="ECO:0000256" key="7">
    <source>
        <dbReference type="ARBA" id="ARBA00022741"/>
    </source>
</evidence>
<evidence type="ECO:0000256" key="11">
    <source>
        <dbReference type="ARBA" id="ARBA00031871"/>
    </source>
</evidence>
<keyword evidence="8" id="KW-0274">FAD</keyword>
<evidence type="ECO:0000256" key="10">
    <source>
        <dbReference type="ARBA" id="ARBA00031145"/>
    </source>
</evidence>
<organism evidence="16 17">
    <name type="scientific">Prorocentrum cordatum</name>
    <dbReference type="NCBI Taxonomy" id="2364126"/>
    <lineage>
        <taxon>Eukaryota</taxon>
        <taxon>Sar</taxon>
        <taxon>Alveolata</taxon>
        <taxon>Dinophyceae</taxon>
        <taxon>Prorocentrales</taxon>
        <taxon>Prorocentraceae</taxon>
        <taxon>Prorocentrum</taxon>
    </lineage>
</organism>
<keyword evidence="4" id="KW-0288">FMN</keyword>
<dbReference type="PANTHER" id="PTHR23293">
    <property type="entry name" value="FAD SYNTHETASE-RELATED FMN ADENYLYLTRANSFERASE"/>
    <property type="match status" value="1"/>
</dbReference>
<comment type="caution">
    <text evidence="16">The sequence shown here is derived from an EMBL/GenBank/DDBJ whole genome shotgun (WGS) entry which is preliminary data.</text>
</comment>
<dbReference type="EC" id="2.7.7.2" evidence="2"/>
<evidence type="ECO:0000256" key="1">
    <source>
        <dbReference type="ARBA" id="ARBA00004726"/>
    </source>
</evidence>
<feature type="compositionally biased region" description="Basic and acidic residues" evidence="13">
    <location>
        <begin position="249"/>
        <end position="261"/>
    </location>
</feature>
<feature type="region of interest" description="Disordered" evidence="13">
    <location>
        <begin position="384"/>
        <end position="449"/>
    </location>
</feature>
<dbReference type="Pfam" id="PF01507">
    <property type="entry name" value="PAPS_reduct"/>
    <property type="match status" value="1"/>
</dbReference>
<protein>
    <recommendedName>
        <fullName evidence="2">FAD synthase</fullName>
        <ecNumber evidence="2">2.7.7.2</ecNumber>
    </recommendedName>
    <alternativeName>
        <fullName evidence="10">FAD pyrophosphorylase</fullName>
    </alternativeName>
    <alternativeName>
        <fullName evidence="11">FMN adenylyltransferase</fullName>
    </alternativeName>
</protein>
<evidence type="ECO:0000256" key="3">
    <source>
        <dbReference type="ARBA" id="ARBA00022630"/>
    </source>
</evidence>
<name>A0ABN9T7J6_9DINO</name>
<feature type="transmembrane region" description="Helical" evidence="14">
    <location>
        <begin position="80"/>
        <end position="99"/>
    </location>
</feature>
<feature type="compositionally biased region" description="Acidic residues" evidence="13">
    <location>
        <begin position="402"/>
        <end position="413"/>
    </location>
</feature>
<gene>
    <name evidence="16" type="ORF">PCOR1329_LOCUS36368</name>
</gene>
<evidence type="ECO:0000256" key="8">
    <source>
        <dbReference type="ARBA" id="ARBA00022827"/>
    </source>
</evidence>
<proteinExistence type="predicted"/>
<comment type="catalytic activity">
    <reaction evidence="12">
        <text>FMN + ATP + H(+) = FAD + diphosphate</text>
        <dbReference type="Rhea" id="RHEA:17237"/>
        <dbReference type="ChEBI" id="CHEBI:15378"/>
        <dbReference type="ChEBI" id="CHEBI:30616"/>
        <dbReference type="ChEBI" id="CHEBI:33019"/>
        <dbReference type="ChEBI" id="CHEBI:57692"/>
        <dbReference type="ChEBI" id="CHEBI:58210"/>
        <dbReference type="EC" id="2.7.7.2"/>
    </reaction>
</comment>
<dbReference type="InterPro" id="IPR056596">
    <property type="entry name" value="FLAD1_M"/>
</dbReference>
<keyword evidence="7" id="KW-0547">Nucleotide-binding</keyword>
<dbReference type="EMBL" id="CAUYUJ010014426">
    <property type="protein sequence ID" value="CAK0841073.1"/>
    <property type="molecule type" value="Genomic_DNA"/>
</dbReference>
<dbReference type="SUPFAM" id="SSF53218">
    <property type="entry name" value="Molybdenum cofactor biosynthesis proteins"/>
    <property type="match status" value="1"/>
</dbReference>
<dbReference type="Proteomes" id="UP001189429">
    <property type="component" value="Unassembled WGS sequence"/>
</dbReference>
<dbReference type="InterPro" id="IPR036425">
    <property type="entry name" value="MoaB/Mog-like_dom_sf"/>
</dbReference>
<keyword evidence="14" id="KW-0472">Membrane</keyword>
<keyword evidence="14" id="KW-0812">Transmembrane</keyword>
<keyword evidence="14" id="KW-1133">Transmembrane helix</keyword>
<evidence type="ECO:0000256" key="9">
    <source>
        <dbReference type="ARBA" id="ARBA00022840"/>
    </source>
</evidence>
<feature type="region of interest" description="Disordered" evidence="13">
    <location>
        <begin position="239"/>
        <end position="272"/>
    </location>
</feature>
<keyword evidence="3" id="KW-0285">Flavoprotein</keyword>
<feature type="transmembrane region" description="Helical" evidence="14">
    <location>
        <begin position="105"/>
        <end position="125"/>
    </location>
</feature>
<accession>A0ABN9T7J6</accession>
<dbReference type="InterPro" id="IPR002500">
    <property type="entry name" value="PAPS_reduct_dom"/>
</dbReference>
<keyword evidence="17" id="KW-1185">Reference proteome</keyword>
<feature type="compositionally biased region" description="Low complexity" evidence="13">
    <location>
        <begin position="559"/>
        <end position="571"/>
    </location>
</feature>
<evidence type="ECO:0000313" key="17">
    <source>
        <dbReference type="Proteomes" id="UP001189429"/>
    </source>
</evidence>
<dbReference type="PANTHER" id="PTHR23293:SF9">
    <property type="entry name" value="FAD SYNTHASE"/>
    <property type="match status" value="1"/>
</dbReference>
<feature type="transmembrane region" description="Helical" evidence="14">
    <location>
        <begin position="183"/>
        <end position="201"/>
    </location>
</feature>
<dbReference type="Pfam" id="PF24102">
    <property type="entry name" value="FLAD1_M"/>
    <property type="match status" value="1"/>
</dbReference>
<feature type="region of interest" description="Disordered" evidence="13">
    <location>
        <begin position="559"/>
        <end position="583"/>
    </location>
</feature>
<evidence type="ECO:0000256" key="13">
    <source>
        <dbReference type="SAM" id="MobiDB-lite"/>
    </source>
</evidence>
<evidence type="ECO:0000259" key="15">
    <source>
        <dbReference type="SMART" id="SM00852"/>
    </source>
</evidence>
<keyword evidence="6" id="KW-0548">Nucleotidyltransferase</keyword>
<evidence type="ECO:0000256" key="4">
    <source>
        <dbReference type="ARBA" id="ARBA00022643"/>
    </source>
</evidence>
<evidence type="ECO:0000313" key="16">
    <source>
        <dbReference type="EMBL" id="CAK0841073.1"/>
    </source>
</evidence>